<dbReference type="HOGENOM" id="CLU_1476444_0_0_1"/>
<dbReference type="FunCoup" id="E4MVD3">
    <property type="interactions" value="226"/>
</dbReference>
<dbReference type="GeneID" id="13180346"/>
<evidence type="ECO:0000256" key="1">
    <source>
        <dbReference type="SAM" id="Phobius"/>
    </source>
</evidence>
<dbReference type="WormBase" id="F56H1.10">
    <property type="protein sequence ID" value="CE45644"/>
    <property type="gene ID" value="WBGene00206363"/>
</dbReference>
<accession>E4MVD3</accession>
<keyword evidence="1" id="KW-0812">Transmembrane</keyword>
<dbReference type="OrthoDB" id="5824663at2759"/>
<evidence type="ECO:0000313" key="2">
    <source>
        <dbReference type="EMBL" id="CCD62971.1"/>
    </source>
</evidence>
<protein>
    <submittedName>
        <fullName evidence="2">Secreted protein</fullName>
    </submittedName>
</protein>
<dbReference type="AGR" id="WB:WBGene00206363"/>
<dbReference type="EMBL" id="BX284601">
    <property type="protein sequence ID" value="CCD62971.1"/>
    <property type="molecule type" value="Genomic_DNA"/>
</dbReference>
<dbReference type="eggNOG" id="ENOG502TKBU">
    <property type="taxonomic scope" value="Eukaryota"/>
</dbReference>
<dbReference type="RefSeq" id="NP_001249983.1">
    <property type="nucleotide sequence ID" value="NM_001263054.1"/>
</dbReference>
<dbReference type="PaxDb" id="6239-F56H1.10"/>
<dbReference type="CTD" id="13180346"/>
<dbReference type="InParanoid" id="E4MVD3"/>
<proteinExistence type="predicted"/>
<dbReference type="AlphaFoldDB" id="E4MVD3"/>
<dbReference type="Bgee" id="WBGene00206363">
    <property type="expression patterns" value="Expressed in embryo and 2 other cell types or tissues"/>
</dbReference>
<gene>
    <name evidence="2" type="ORF">CELE_F56H1.10</name>
    <name evidence="2 4" type="ORF">F56H1.10</name>
</gene>
<feature type="transmembrane region" description="Helical" evidence="1">
    <location>
        <begin position="6"/>
        <end position="22"/>
    </location>
</feature>
<reference evidence="2 3" key="1">
    <citation type="journal article" date="1998" name="Science">
        <title>Genome sequence of the nematode C. elegans: a platform for investigating biology.</title>
        <authorList>
            <consortium name="The C. elegans sequencing consortium"/>
            <person name="Sulson J.E."/>
            <person name="Waterston R."/>
        </authorList>
    </citation>
    <scope>NUCLEOTIDE SEQUENCE [LARGE SCALE GENOMIC DNA]</scope>
    <source>
        <strain evidence="2 3">Bristol N2</strain>
    </source>
</reference>
<evidence type="ECO:0000313" key="4">
    <source>
        <dbReference type="WormBase" id="F56H1.10"/>
    </source>
</evidence>
<sequence>MNSSQYLNGIIILITILAMYCNELSIKIDMECDFGGSDIPRVCVFIEVFEDEPMYEQLLRNHSRCIITDLIHFSRELENKDYFYPEGEKHRVRVGIPPIKFRKVLRNHLQENLTMFVQISHDCSSNRKIRCFETSLYYNTTISKNEIFITDKLKDQGRMRACSPRWEGSELWNGQMLNGRYDQ</sequence>
<keyword evidence="3" id="KW-1185">Reference proteome</keyword>
<keyword evidence="1" id="KW-0472">Membrane</keyword>
<dbReference type="KEGG" id="cel:CELE_F56H1.10"/>
<dbReference type="Proteomes" id="UP000001940">
    <property type="component" value="Chromosome I"/>
</dbReference>
<dbReference type="OMA" id="VCVFIEV"/>
<evidence type="ECO:0000313" key="3">
    <source>
        <dbReference type="Proteomes" id="UP000001940"/>
    </source>
</evidence>
<name>E4MVD3_CAEEL</name>
<keyword evidence="1" id="KW-1133">Transmembrane helix</keyword>
<organism evidence="2 3">
    <name type="scientific">Caenorhabditis elegans</name>
    <dbReference type="NCBI Taxonomy" id="6239"/>
    <lineage>
        <taxon>Eukaryota</taxon>
        <taxon>Metazoa</taxon>
        <taxon>Ecdysozoa</taxon>
        <taxon>Nematoda</taxon>
        <taxon>Chromadorea</taxon>
        <taxon>Rhabditida</taxon>
        <taxon>Rhabditina</taxon>
        <taxon>Rhabditomorpha</taxon>
        <taxon>Rhabditoidea</taxon>
        <taxon>Rhabditidae</taxon>
        <taxon>Peloderinae</taxon>
        <taxon>Caenorhabditis</taxon>
    </lineage>
</organism>